<keyword evidence="2" id="KW-0812">Transmembrane</keyword>
<dbReference type="VEuPathDB" id="FungiDB:F503_08806"/>
<feature type="compositionally biased region" description="Low complexity" evidence="1">
    <location>
        <begin position="506"/>
        <end position="518"/>
    </location>
</feature>
<dbReference type="Proteomes" id="UP000016923">
    <property type="component" value="Unassembled WGS sequence"/>
</dbReference>
<dbReference type="OrthoDB" id="5426678at2759"/>
<feature type="compositionally biased region" description="Polar residues" evidence="1">
    <location>
        <begin position="493"/>
        <end position="505"/>
    </location>
</feature>
<feature type="region of interest" description="Disordered" evidence="1">
    <location>
        <begin position="493"/>
        <end position="573"/>
    </location>
</feature>
<keyword evidence="2" id="KW-1133">Transmembrane helix</keyword>
<reference evidence="4 5" key="1">
    <citation type="journal article" date="2013" name="BMC Genomics">
        <title>The genome and transcriptome of the pine saprophyte Ophiostoma piceae, and a comparison with the bark beetle-associated pine pathogen Grosmannia clavigera.</title>
        <authorList>
            <person name="Haridas S."/>
            <person name="Wang Y."/>
            <person name="Lim L."/>
            <person name="Massoumi Alamouti S."/>
            <person name="Jackman S."/>
            <person name="Docking R."/>
            <person name="Robertson G."/>
            <person name="Birol I."/>
            <person name="Bohlmann J."/>
            <person name="Breuil C."/>
        </authorList>
    </citation>
    <scope>NUCLEOTIDE SEQUENCE [LARGE SCALE GENOMIC DNA]</scope>
    <source>
        <strain evidence="4 5">UAMH 11346</strain>
    </source>
</reference>
<keyword evidence="5" id="KW-1185">Reference proteome</keyword>
<evidence type="ECO:0000313" key="4">
    <source>
        <dbReference type="EMBL" id="EPE02929.1"/>
    </source>
</evidence>
<protein>
    <submittedName>
        <fullName evidence="4">Exo-alpha-sialidase neuraminidase</fullName>
    </submittedName>
</protein>
<evidence type="ECO:0000256" key="2">
    <source>
        <dbReference type="SAM" id="Phobius"/>
    </source>
</evidence>
<feature type="region of interest" description="Disordered" evidence="1">
    <location>
        <begin position="424"/>
        <end position="444"/>
    </location>
</feature>
<dbReference type="EMBL" id="KE148172">
    <property type="protein sequence ID" value="EPE02929.1"/>
    <property type="molecule type" value="Genomic_DNA"/>
</dbReference>
<evidence type="ECO:0000313" key="5">
    <source>
        <dbReference type="Proteomes" id="UP000016923"/>
    </source>
</evidence>
<keyword evidence="2" id="KW-0472">Membrane</keyword>
<sequence length="573" mass="62566">MHTSRSQARLFGLAFAVTSVLFAHSSHALRFTPGSACESYCSSTPDTSSSTSTIKTSEIVCSNKDYWSSTTGTQYRNCLNCLQNSTAVNETQSDVEWYLYNLRYSLDVCLYAYPSSDAANSSETSTCASSSGCQSLRTALETGITRPSNGTQFDYCTASNSAFSTSLETCQQCLQTDANQSYFSNFLTALDAGCKQQPPVGNALGLNGTLFSTVAMSIVNPSWNHTASNADSDSSSLSQGTIIGIVAGAGALFISALFLFYLYWRKQRGSQHHTQDITSPRFKRHTPLGYRALLDNTSTTSGGFTPFYTTDYKGATASKPNSTMFEHLKPQHVVLPNRQPNEVNSAGVPVSSKLWGRDTPTLNRQQMRDVQNYTTTQQIITPAVAVTESRDSFSTARDNASSIYQTAQGLDEMPTHPAFMPRAFTRPSRNPINVAQPPPPIKAYRPDEYVAQHYIDALREATSVDVTNLIMQPPPALGPYQREMSQFAAPNTANSFASRGHTPQMSSEETSIASSAASLRNRSISPMSSSVPLIKTPTPPRGRTAKRNVPPPIDTERVRTKAPRMQHQLSHEL</sequence>
<evidence type="ECO:0000256" key="1">
    <source>
        <dbReference type="SAM" id="MobiDB-lite"/>
    </source>
</evidence>
<keyword evidence="3" id="KW-0732">Signal</keyword>
<dbReference type="AlphaFoldDB" id="S3BNW3"/>
<name>S3BNW3_OPHP1</name>
<dbReference type="eggNOG" id="ENOG502SSVT">
    <property type="taxonomic scope" value="Eukaryota"/>
</dbReference>
<feature type="region of interest" description="Disordered" evidence="1">
    <location>
        <begin position="338"/>
        <end position="358"/>
    </location>
</feature>
<feature type="signal peptide" evidence="3">
    <location>
        <begin position="1"/>
        <end position="28"/>
    </location>
</feature>
<dbReference type="HOGENOM" id="CLU_031222_3_1_1"/>
<dbReference type="OMA" id="SACESYC"/>
<accession>S3BNW3</accession>
<evidence type="ECO:0000256" key="3">
    <source>
        <dbReference type="SAM" id="SignalP"/>
    </source>
</evidence>
<feature type="chain" id="PRO_5004506556" evidence="3">
    <location>
        <begin position="29"/>
        <end position="573"/>
    </location>
</feature>
<feature type="transmembrane region" description="Helical" evidence="2">
    <location>
        <begin position="242"/>
        <end position="264"/>
    </location>
</feature>
<organism evidence="4 5">
    <name type="scientific">Ophiostoma piceae (strain UAMH 11346)</name>
    <name type="common">Sap stain fungus</name>
    <dbReference type="NCBI Taxonomy" id="1262450"/>
    <lineage>
        <taxon>Eukaryota</taxon>
        <taxon>Fungi</taxon>
        <taxon>Dikarya</taxon>
        <taxon>Ascomycota</taxon>
        <taxon>Pezizomycotina</taxon>
        <taxon>Sordariomycetes</taxon>
        <taxon>Sordariomycetidae</taxon>
        <taxon>Ophiostomatales</taxon>
        <taxon>Ophiostomataceae</taxon>
        <taxon>Ophiostoma</taxon>
    </lineage>
</organism>
<gene>
    <name evidence="4" type="ORF">F503_08806</name>
</gene>
<proteinExistence type="predicted"/>
<feature type="compositionally biased region" description="Polar residues" evidence="1">
    <location>
        <begin position="520"/>
        <end position="531"/>
    </location>
</feature>